<feature type="compositionally biased region" description="Pro residues" evidence="5">
    <location>
        <begin position="85"/>
        <end position="95"/>
    </location>
</feature>
<dbReference type="InterPro" id="IPR050149">
    <property type="entry name" value="Collagen_superfamily"/>
</dbReference>
<evidence type="ECO:0000256" key="3">
    <source>
        <dbReference type="ARBA" id="ARBA00022530"/>
    </source>
</evidence>
<protein>
    <recommendedName>
        <fullName evidence="6">Fibrillar collagen NC1 domain-containing protein</fullName>
    </recommendedName>
</protein>
<organism evidence="7">
    <name type="scientific">Petromyzon marinus</name>
    <name type="common">Sea lamprey</name>
    <dbReference type="NCBI Taxonomy" id="7757"/>
    <lineage>
        <taxon>Eukaryota</taxon>
        <taxon>Metazoa</taxon>
        <taxon>Chordata</taxon>
        <taxon>Craniata</taxon>
        <taxon>Vertebrata</taxon>
        <taxon>Cyclostomata</taxon>
        <taxon>Hyperoartia</taxon>
        <taxon>Petromyzontiformes</taxon>
        <taxon>Petromyzontidae</taxon>
        <taxon>Petromyzon</taxon>
    </lineage>
</organism>
<dbReference type="HOGENOM" id="CLU_001074_19_2_1"/>
<keyword evidence="3" id="KW-0272">Extracellular matrix</keyword>
<dbReference type="Pfam" id="PF01410">
    <property type="entry name" value="COLFI"/>
    <property type="match status" value="1"/>
</dbReference>
<dbReference type="GO" id="GO:0005581">
    <property type="term" value="C:collagen trimer"/>
    <property type="evidence" value="ECO:0007669"/>
    <property type="project" value="UniProtKB-KW"/>
</dbReference>
<dbReference type="PANTHER" id="PTHR24023:SF1082">
    <property type="entry name" value="COLLAGEN TRIPLE HELIX REPEAT"/>
    <property type="match status" value="1"/>
</dbReference>
<dbReference type="GO" id="GO:0030020">
    <property type="term" value="F:extracellular matrix structural constituent conferring tensile strength"/>
    <property type="evidence" value="ECO:0007669"/>
    <property type="project" value="TreeGrafter"/>
</dbReference>
<dbReference type="GO" id="GO:0030198">
    <property type="term" value="P:extracellular matrix organization"/>
    <property type="evidence" value="ECO:0007669"/>
    <property type="project" value="TreeGrafter"/>
</dbReference>
<feature type="compositionally biased region" description="Pro residues" evidence="5">
    <location>
        <begin position="14"/>
        <end position="25"/>
    </location>
</feature>
<dbReference type="STRING" id="7757.ENSPMAP00000002196"/>
<evidence type="ECO:0000256" key="5">
    <source>
        <dbReference type="SAM" id="MobiDB-lite"/>
    </source>
</evidence>
<evidence type="ECO:0000313" key="7">
    <source>
        <dbReference type="Ensembl" id="ENSPMAP00000002196.1"/>
    </source>
</evidence>
<feature type="compositionally biased region" description="Low complexity" evidence="5">
    <location>
        <begin position="41"/>
        <end position="50"/>
    </location>
</feature>
<feature type="region of interest" description="Disordered" evidence="5">
    <location>
        <begin position="1"/>
        <end position="150"/>
    </location>
</feature>
<feature type="compositionally biased region" description="Low complexity" evidence="5">
    <location>
        <begin position="97"/>
        <end position="106"/>
    </location>
</feature>
<dbReference type="PANTHER" id="PTHR24023">
    <property type="entry name" value="COLLAGEN ALPHA"/>
    <property type="match status" value="1"/>
</dbReference>
<dbReference type="InterPro" id="IPR008160">
    <property type="entry name" value="Collagen"/>
</dbReference>
<dbReference type="Pfam" id="PF01391">
    <property type="entry name" value="Collagen"/>
    <property type="match status" value="1"/>
</dbReference>
<dbReference type="GeneTree" id="ENSGT00940000154535"/>
<dbReference type="FunFam" id="2.60.120.1000:FF:000002">
    <property type="entry name" value="Collagen XI alpha 1 chain"/>
    <property type="match status" value="1"/>
</dbReference>
<evidence type="ECO:0000256" key="1">
    <source>
        <dbReference type="ARBA" id="ARBA00004613"/>
    </source>
</evidence>
<comment type="subcellular location">
    <subcellularLocation>
        <location evidence="1">Secreted</location>
    </subcellularLocation>
</comment>
<dbReference type="OMA" id="RITAWPK"/>
<feature type="compositionally biased region" description="Pro residues" evidence="5">
    <location>
        <begin position="107"/>
        <end position="116"/>
    </location>
</feature>
<feature type="domain" description="Fibrillar collagen NC1" evidence="6">
    <location>
        <begin position="154"/>
        <end position="383"/>
    </location>
</feature>
<dbReference type="GO" id="GO:0005615">
    <property type="term" value="C:extracellular space"/>
    <property type="evidence" value="ECO:0007669"/>
    <property type="project" value="TreeGrafter"/>
</dbReference>
<name>S4RAG5_PETMA</name>
<evidence type="ECO:0000259" key="6">
    <source>
        <dbReference type="PROSITE" id="PS51461"/>
    </source>
</evidence>
<reference evidence="7" key="1">
    <citation type="submission" date="2025-08" db="UniProtKB">
        <authorList>
            <consortium name="Ensembl"/>
        </authorList>
    </citation>
    <scope>IDENTIFICATION</scope>
</reference>
<accession>S4RAG5</accession>
<sequence length="384" mass="40695">PQGDQGMPGSPGEVGPPGPMGPPGLPGLKGDPGPKGDKGHPGLIGLIGPPGEQGEKGDRGLPGPPGSFGPKGDQGINGPSGPYGPAGPPGLPGPQGPKGSKGSMGPPGTPGPPGPPGDVIQPFPIQTPRKSRRQIDGMQADEGENAVDYPDGMEEIFGSISSLKREIELIKHPTGAQSSPGRTCKDLQLSQHDLPDAGEYYIDPNQGCSADSFRVYCNFTAGGETCIYPDKKSEGARLSAWSKETPGTWYSEYKRGKQFSYVDLDGQGIGTVQMTFLRLLSSAARQNFTYNCHHSVGWLDEAEGSYARALRFMGANEQEMERGGSPHIRALYDGCSMRRGYEKTVLEIHTHKVQQMPIVDVLVSDFGDPHQKFGFEVGPVCFKG</sequence>
<evidence type="ECO:0000256" key="2">
    <source>
        <dbReference type="ARBA" id="ARBA00022525"/>
    </source>
</evidence>
<dbReference type="AlphaFoldDB" id="S4RAG5"/>
<proteinExistence type="predicted"/>
<dbReference type="PROSITE" id="PS51461">
    <property type="entry name" value="NC1_FIB"/>
    <property type="match status" value="1"/>
</dbReference>
<keyword evidence="2" id="KW-0964">Secreted</keyword>
<dbReference type="Ensembl" id="ENSPMAT00000002207.1">
    <property type="protein sequence ID" value="ENSPMAP00000002196.1"/>
    <property type="gene ID" value="ENSPMAG00000001999.1"/>
</dbReference>
<dbReference type="SMART" id="SM00038">
    <property type="entry name" value="COLFI"/>
    <property type="match status" value="1"/>
</dbReference>
<dbReference type="Gene3D" id="2.60.120.1000">
    <property type="match status" value="1"/>
</dbReference>
<evidence type="ECO:0000256" key="4">
    <source>
        <dbReference type="ARBA" id="ARBA00023119"/>
    </source>
</evidence>
<keyword evidence="4" id="KW-0176">Collagen</keyword>
<dbReference type="InterPro" id="IPR000885">
    <property type="entry name" value="Fib_collagen_C"/>
</dbReference>
<reference evidence="7" key="2">
    <citation type="submission" date="2025-09" db="UniProtKB">
        <authorList>
            <consortium name="Ensembl"/>
        </authorList>
    </citation>
    <scope>IDENTIFICATION</scope>
</reference>
<dbReference type="GO" id="GO:0031012">
    <property type="term" value="C:extracellular matrix"/>
    <property type="evidence" value="ECO:0007669"/>
    <property type="project" value="TreeGrafter"/>
</dbReference>